<reference evidence="1 2" key="1">
    <citation type="submission" date="2024-11" db="EMBL/GenBank/DDBJ databases">
        <title>A near-complete genome assembly of Cinchona calisaya.</title>
        <authorList>
            <person name="Lian D.C."/>
            <person name="Zhao X.W."/>
            <person name="Wei L."/>
        </authorList>
    </citation>
    <scope>NUCLEOTIDE SEQUENCE [LARGE SCALE GENOMIC DNA]</scope>
    <source>
        <tissue evidence="1">Nenye</tissue>
    </source>
</reference>
<accession>A0ABD2ZZ30</accession>
<organism evidence="1 2">
    <name type="scientific">Cinchona calisaya</name>
    <dbReference type="NCBI Taxonomy" id="153742"/>
    <lineage>
        <taxon>Eukaryota</taxon>
        <taxon>Viridiplantae</taxon>
        <taxon>Streptophyta</taxon>
        <taxon>Embryophyta</taxon>
        <taxon>Tracheophyta</taxon>
        <taxon>Spermatophyta</taxon>
        <taxon>Magnoliopsida</taxon>
        <taxon>eudicotyledons</taxon>
        <taxon>Gunneridae</taxon>
        <taxon>Pentapetalae</taxon>
        <taxon>asterids</taxon>
        <taxon>lamiids</taxon>
        <taxon>Gentianales</taxon>
        <taxon>Rubiaceae</taxon>
        <taxon>Cinchonoideae</taxon>
        <taxon>Cinchoneae</taxon>
        <taxon>Cinchona</taxon>
    </lineage>
</organism>
<dbReference type="EMBL" id="JBJUIK010000006">
    <property type="protein sequence ID" value="KAL3524694.1"/>
    <property type="molecule type" value="Genomic_DNA"/>
</dbReference>
<evidence type="ECO:0000313" key="2">
    <source>
        <dbReference type="Proteomes" id="UP001630127"/>
    </source>
</evidence>
<gene>
    <name evidence="1" type="ORF">ACH5RR_013066</name>
</gene>
<dbReference type="Proteomes" id="UP001630127">
    <property type="component" value="Unassembled WGS sequence"/>
</dbReference>
<keyword evidence="2" id="KW-1185">Reference proteome</keyword>
<proteinExistence type="predicted"/>
<sequence length="108" mass="12031">MFESMKASQNEAESVNRFLSSTMAENDLLCLCQKAHWLGINNATVLAKRELPYLPMEWLKSELFDPLVSKESVEALGVLFRVANTEQNVSHNVLHNSLVASVVQGHSS</sequence>
<name>A0ABD2ZZ30_9GENT</name>
<protein>
    <submittedName>
        <fullName evidence="1">Uncharacterized protein</fullName>
    </submittedName>
</protein>
<dbReference type="AlphaFoldDB" id="A0ABD2ZZ30"/>
<evidence type="ECO:0000313" key="1">
    <source>
        <dbReference type="EMBL" id="KAL3524694.1"/>
    </source>
</evidence>
<comment type="caution">
    <text evidence="1">The sequence shown here is derived from an EMBL/GenBank/DDBJ whole genome shotgun (WGS) entry which is preliminary data.</text>
</comment>